<organism evidence="10 11">
    <name type="scientific">Fistulifera solaris</name>
    <name type="common">Oleaginous diatom</name>
    <dbReference type="NCBI Taxonomy" id="1519565"/>
    <lineage>
        <taxon>Eukaryota</taxon>
        <taxon>Sar</taxon>
        <taxon>Stramenopiles</taxon>
        <taxon>Ochrophyta</taxon>
        <taxon>Bacillariophyta</taxon>
        <taxon>Bacillariophyceae</taxon>
        <taxon>Bacillariophycidae</taxon>
        <taxon>Naviculales</taxon>
        <taxon>Naviculaceae</taxon>
        <taxon>Fistulifera</taxon>
    </lineage>
</organism>
<evidence type="ECO:0000256" key="4">
    <source>
        <dbReference type="ARBA" id="ARBA00022833"/>
    </source>
</evidence>
<dbReference type="PANTHER" id="PTHR11085:SF12">
    <property type="entry name" value="NAD-DEPENDENT PROTEIN DEACYLASE SIRTUIN-6"/>
    <property type="match status" value="1"/>
</dbReference>
<feature type="region of interest" description="Disordered" evidence="8">
    <location>
        <begin position="84"/>
        <end position="114"/>
    </location>
</feature>
<dbReference type="OrthoDB" id="424302at2759"/>
<dbReference type="InterPro" id="IPR026590">
    <property type="entry name" value="Ssirtuin_cat_dom"/>
</dbReference>
<dbReference type="PROSITE" id="PS50305">
    <property type="entry name" value="SIRTUIN"/>
    <property type="match status" value="1"/>
</dbReference>
<feature type="binding site" evidence="7">
    <location>
        <position position="201"/>
    </location>
    <ligand>
        <name>Zn(2+)</name>
        <dbReference type="ChEBI" id="CHEBI:29105"/>
    </ligand>
</feature>
<dbReference type="PANTHER" id="PTHR11085">
    <property type="entry name" value="NAD-DEPENDENT PROTEIN DEACYLASE SIRTUIN-5, MITOCHONDRIAL-RELATED"/>
    <property type="match status" value="1"/>
</dbReference>
<dbReference type="GO" id="GO:0017136">
    <property type="term" value="F:histone deacetylase activity, NAD-dependent"/>
    <property type="evidence" value="ECO:0007669"/>
    <property type="project" value="TreeGrafter"/>
</dbReference>
<evidence type="ECO:0000256" key="1">
    <source>
        <dbReference type="ARBA" id="ARBA00012928"/>
    </source>
</evidence>
<feature type="binding site" evidence="7">
    <location>
        <position position="176"/>
    </location>
    <ligand>
        <name>Zn(2+)</name>
        <dbReference type="ChEBI" id="CHEBI:29105"/>
    </ligand>
</feature>
<feature type="binding site" evidence="7">
    <location>
        <position position="204"/>
    </location>
    <ligand>
        <name>Zn(2+)</name>
        <dbReference type="ChEBI" id="CHEBI:29105"/>
    </ligand>
</feature>
<evidence type="ECO:0000256" key="7">
    <source>
        <dbReference type="PROSITE-ProRule" id="PRU00236"/>
    </source>
</evidence>
<reference evidence="10 11" key="1">
    <citation type="journal article" date="2015" name="Plant Cell">
        <title>Oil accumulation by the oleaginous diatom Fistulifera solaris as revealed by the genome and transcriptome.</title>
        <authorList>
            <person name="Tanaka T."/>
            <person name="Maeda Y."/>
            <person name="Veluchamy A."/>
            <person name="Tanaka M."/>
            <person name="Abida H."/>
            <person name="Marechal E."/>
            <person name="Bowler C."/>
            <person name="Muto M."/>
            <person name="Sunaga Y."/>
            <person name="Tanaka M."/>
            <person name="Yoshino T."/>
            <person name="Taniguchi T."/>
            <person name="Fukuda Y."/>
            <person name="Nemoto M."/>
            <person name="Matsumoto M."/>
            <person name="Wong P.S."/>
            <person name="Aburatani S."/>
            <person name="Fujibuchi W."/>
        </authorList>
    </citation>
    <scope>NUCLEOTIDE SEQUENCE [LARGE SCALE GENOMIC DNA]</scope>
    <source>
        <strain evidence="10 11">JPCC DA0580</strain>
    </source>
</reference>
<dbReference type="GO" id="GO:0003714">
    <property type="term" value="F:transcription corepressor activity"/>
    <property type="evidence" value="ECO:0007669"/>
    <property type="project" value="TreeGrafter"/>
</dbReference>
<keyword evidence="10" id="KW-0328">Glycosyltransferase</keyword>
<feature type="binding site" evidence="7">
    <location>
        <position position="179"/>
    </location>
    <ligand>
        <name>Zn(2+)</name>
        <dbReference type="ChEBI" id="CHEBI:29105"/>
    </ligand>
</feature>
<accession>A0A1Z5K7A6</accession>
<evidence type="ECO:0000256" key="5">
    <source>
        <dbReference type="ARBA" id="ARBA00023027"/>
    </source>
</evidence>
<evidence type="ECO:0000256" key="2">
    <source>
        <dbReference type="ARBA" id="ARBA00022679"/>
    </source>
</evidence>
<keyword evidence="4 7" id="KW-0862">Zinc</keyword>
<evidence type="ECO:0000256" key="8">
    <source>
        <dbReference type="SAM" id="MobiDB-lite"/>
    </source>
</evidence>
<dbReference type="GO" id="GO:0005634">
    <property type="term" value="C:nucleus"/>
    <property type="evidence" value="ECO:0007669"/>
    <property type="project" value="TreeGrafter"/>
</dbReference>
<dbReference type="GO" id="GO:0070403">
    <property type="term" value="F:NAD+ binding"/>
    <property type="evidence" value="ECO:0007669"/>
    <property type="project" value="InterPro"/>
</dbReference>
<feature type="active site" description="Proton acceptor" evidence="7">
    <location>
        <position position="168"/>
    </location>
</feature>
<evidence type="ECO:0000313" key="10">
    <source>
        <dbReference type="EMBL" id="GAX22106.1"/>
    </source>
</evidence>
<dbReference type="GO" id="GO:0046872">
    <property type="term" value="F:metal ion binding"/>
    <property type="evidence" value="ECO:0007669"/>
    <property type="project" value="UniProtKB-KW"/>
</dbReference>
<dbReference type="Gene3D" id="3.40.50.1220">
    <property type="entry name" value="TPP-binding domain"/>
    <property type="match status" value="1"/>
</dbReference>
<dbReference type="Pfam" id="PF02146">
    <property type="entry name" value="SIR2"/>
    <property type="match status" value="1"/>
</dbReference>
<dbReference type="GO" id="GO:0000122">
    <property type="term" value="P:negative regulation of transcription by RNA polymerase II"/>
    <property type="evidence" value="ECO:0007669"/>
    <property type="project" value="TreeGrafter"/>
</dbReference>
<keyword evidence="2 10" id="KW-0808">Transferase</keyword>
<dbReference type="InterPro" id="IPR029035">
    <property type="entry name" value="DHS-like_NAD/FAD-binding_dom"/>
</dbReference>
<gene>
    <name evidence="10" type="ORF">FisN_6Hh354</name>
</gene>
<dbReference type="InParanoid" id="A0A1Z5K7A6"/>
<proteinExistence type="inferred from homology"/>
<comment type="similarity">
    <text evidence="6">Belongs to the sirtuin family. Class IV subfamily.</text>
</comment>
<dbReference type="EC" id="2.3.1.286" evidence="1"/>
<keyword evidence="3 7" id="KW-0479">Metal-binding</keyword>
<dbReference type="InterPro" id="IPR050134">
    <property type="entry name" value="NAD-dep_sirtuin_deacylases"/>
</dbReference>
<keyword evidence="5" id="KW-0520">NAD</keyword>
<dbReference type="EMBL" id="BDSP01000177">
    <property type="protein sequence ID" value="GAX22106.1"/>
    <property type="molecule type" value="Genomic_DNA"/>
</dbReference>
<evidence type="ECO:0000313" key="11">
    <source>
        <dbReference type="Proteomes" id="UP000198406"/>
    </source>
</evidence>
<comment type="caution">
    <text evidence="10">The sequence shown here is derived from an EMBL/GenBank/DDBJ whole genome shotgun (WGS) entry which is preliminary data.</text>
</comment>
<evidence type="ECO:0000256" key="3">
    <source>
        <dbReference type="ARBA" id="ARBA00022723"/>
    </source>
</evidence>
<dbReference type="Proteomes" id="UP000198406">
    <property type="component" value="Unassembled WGS sequence"/>
</dbReference>
<name>A0A1Z5K7A6_FISSO</name>
<sequence length="321" mass="35687">MNNVLIMSEGYASRLKEYPNKGKCGLPEMLDTRRSLTQKVKKLAQLIEASKRVVVLTGAGISTSCGIPDFRGPNGIWTIEQKEQNAAKRRKITNGKFSSASSSSTKNESMKRPRQPVLMDFSQAKPSRTHKIITKLISTGHIHFCITQNVDGLHRRSGLSRRKHAVLHGCVFTEKCEDCGAEHFRDSDVGGMSFQKTGRQCDNCGGGLRDTLLDWEDPLPEDDFARATEECEAADLVICLGTSLRIEPAGSLPTYAKKFVIINMQETPYDSQAELVIRGRVDVVMQEVMELLGLGNWEEFDVPPPIERIFLLTNGDSKSPE</sequence>
<feature type="domain" description="Deacetylase sirtuin-type" evidence="9">
    <location>
        <begin position="33"/>
        <end position="295"/>
    </location>
</feature>
<dbReference type="SUPFAM" id="SSF52467">
    <property type="entry name" value="DHS-like NAD/FAD-binding domain"/>
    <property type="match status" value="1"/>
</dbReference>
<dbReference type="AlphaFoldDB" id="A0A1Z5K7A6"/>
<dbReference type="InterPro" id="IPR003000">
    <property type="entry name" value="Sirtuin"/>
</dbReference>
<evidence type="ECO:0000256" key="6">
    <source>
        <dbReference type="ARBA" id="ARBA00038170"/>
    </source>
</evidence>
<protein>
    <recommendedName>
        <fullName evidence="1">protein acetyllysine N-acetyltransferase</fullName>
        <ecNumber evidence="1">2.3.1.286</ecNumber>
    </recommendedName>
</protein>
<evidence type="ECO:0000259" key="9">
    <source>
        <dbReference type="PROSITE" id="PS50305"/>
    </source>
</evidence>
<dbReference type="GO" id="GO:0016757">
    <property type="term" value="F:glycosyltransferase activity"/>
    <property type="evidence" value="ECO:0007669"/>
    <property type="project" value="UniProtKB-KW"/>
</dbReference>
<keyword evidence="11" id="KW-1185">Reference proteome</keyword>
<dbReference type="Gene3D" id="2.20.28.200">
    <property type="match status" value="1"/>
</dbReference>